<proteinExistence type="predicted"/>
<accession>A0AAD3H4S8</accession>
<name>A0AAD3H4S8_9STRA</name>
<keyword evidence="2" id="KW-1185">Reference proteome</keyword>
<sequence>MPLSQRYRTDLLSQRLRWISTRVYTDTLLMKSKSSRSNTCAQVFTDGALAYVHPMQSKADAHEGLAAFGQDVGIPMEIISDNSIEQTAYGSDFMKILHKWRTSSCSIELYSPWQNLAENVIGILKSKWKRRMVRRNDPAIFKSKFVHTMRLYLMHFELTTSSDLDGFDRMINEDVPLVKETETGYSVHDDIAVPEIDDIVDHDDAVKQQDTYDMCIGAEVLFPNAVGDEQMGKVVKRIRKNDGESSNTGSYNLLHDTALYQVEFPSGLTENIQANIIAKNMFTQVDSEGHHQQVLKEISDHSWDHTAIPKWDGFIKTKSGMVPKKTTISWELLVEWKDGTMSWLPLKDLKNSNPVELAQYAVMNALEEEPAFKWWVLYTLKKRDSIVAKVMSKYWRTTHKFGIRIPKSADEAYKLDADLKTTFWTERDGKCQGCL</sequence>
<protein>
    <recommendedName>
        <fullName evidence="3">Integrase catalytic domain-containing protein</fullName>
    </recommendedName>
</protein>
<dbReference type="Proteomes" id="UP001054902">
    <property type="component" value="Unassembled WGS sequence"/>
</dbReference>
<dbReference type="EMBL" id="BLLK01000040">
    <property type="protein sequence ID" value="GFH50597.1"/>
    <property type="molecule type" value="Genomic_DNA"/>
</dbReference>
<dbReference type="GO" id="GO:0003676">
    <property type="term" value="F:nucleic acid binding"/>
    <property type="evidence" value="ECO:0007669"/>
    <property type="project" value="InterPro"/>
</dbReference>
<gene>
    <name evidence="1" type="ORF">CTEN210_07073</name>
</gene>
<evidence type="ECO:0000313" key="1">
    <source>
        <dbReference type="EMBL" id="GFH50597.1"/>
    </source>
</evidence>
<reference evidence="1 2" key="1">
    <citation type="journal article" date="2021" name="Sci. Rep.">
        <title>The genome of the diatom Chaetoceros tenuissimus carries an ancient integrated fragment of an extant virus.</title>
        <authorList>
            <person name="Hongo Y."/>
            <person name="Kimura K."/>
            <person name="Takaki Y."/>
            <person name="Yoshida Y."/>
            <person name="Baba S."/>
            <person name="Kobayashi G."/>
            <person name="Nagasaki K."/>
            <person name="Hano T."/>
            <person name="Tomaru Y."/>
        </authorList>
    </citation>
    <scope>NUCLEOTIDE SEQUENCE [LARGE SCALE GENOMIC DNA]</scope>
    <source>
        <strain evidence="1 2">NIES-3715</strain>
    </source>
</reference>
<comment type="caution">
    <text evidence="1">The sequence shown here is derived from an EMBL/GenBank/DDBJ whole genome shotgun (WGS) entry which is preliminary data.</text>
</comment>
<dbReference type="InterPro" id="IPR036397">
    <property type="entry name" value="RNaseH_sf"/>
</dbReference>
<organism evidence="1 2">
    <name type="scientific">Chaetoceros tenuissimus</name>
    <dbReference type="NCBI Taxonomy" id="426638"/>
    <lineage>
        <taxon>Eukaryota</taxon>
        <taxon>Sar</taxon>
        <taxon>Stramenopiles</taxon>
        <taxon>Ochrophyta</taxon>
        <taxon>Bacillariophyta</taxon>
        <taxon>Coscinodiscophyceae</taxon>
        <taxon>Chaetocerotophycidae</taxon>
        <taxon>Chaetocerotales</taxon>
        <taxon>Chaetocerotaceae</taxon>
        <taxon>Chaetoceros</taxon>
    </lineage>
</organism>
<dbReference type="AlphaFoldDB" id="A0AAD3H4S8"/>
<evidence type="ECO:0000313" key="2">
    <source>
        <dbReference type="Proteomes" id="UP001054902"/>
    </source>
</evidence>
<evidence type="ECO:0008006" key="3">
    <source>
        <dbReference type="Google" id="ProtNLM"/>
    </source>
</evidence>
<dbReference type="Gene3D" id="3.30.420.10">
    <property type="entry name" value="Ribonuclease H-like superfamily/Ribonuclease H"/>
    <property type="match status" value="1"/>
</dbReference>